<dbReference type="InterPro" id="IPR051398">
    <property type="entry name" value="Polysacch_Deacetylase"/>
</dbReference>
<dbReference type="CDD" id="cd10969">
    <property type="entry name" value="CE4_Ecf1_like_5s"/>
    <property type="match status" value="1"/>
</dbReference>
<dbReference type="PANTHER" id="PTHR34216:SF3">
    <property type="entry name" value="POLY-BETA-1,6-N-ACETYL-D-GLUCOSAMINE N-DEACETYLASE"/>
    <property type="match status" value="1"/>
</dbReference>
<reference evidence="4 5" key="1">
    <citation type="submission" date="2005-11" db="EMBL/GenBank/DDBJ databases">
        <title>The complete genome sequence of Lawsonia intracellularis: the causative agent of proliferative enteropathy.</title>
        <authorList>
            <person name="Kaur K."/>
            <person name="Zhang Q."/>
            <person name="Beckler D."/>
            <person name="Munir S."/>
            <person name="Li L."/>
            <person name="Kinsley K."/>
            <person name="Herron L."/>
            <person name="Peterson A."/>
            <person name="May B."/>
            <person name="Singh S."/>
            <person name="Gebhart C."/>
            <person name="Kapur V."/>
        </authorList>
    </citation>
    <scope>NUCLEOTIDE SEQUENCE [LARGE SCALE GENOMIC DNA]</scope>
    <source>
        <strain evidence="4 5">PHE/MN1-00</strain>
    </source>
</reference>
<evidence type="ECO:0000313" key="5">
    <source>
        <dbReference type="Proteomes" id="UP000002430"/>
    </source>
</evidence>
<dbReference type="OrthoDB" id="9776235at2"/>
<evidence type="ECO:0000259" key="3">
    <source>
        <dbReference type="Pfam" id="PF01522"/>
    </source>
</evidence>
<dbReference type="Proteomes" id="UP000002430">
    <property type="component" value="Chromosome"/>
</dbReference>
<keyword evidence="2" id="KW-0732">Signal</keyword>
<name>Q1MR51_LAWIP</name>
<dbReference type="PANTHER" id="PTHR34216">
    <property type="match status" value="1"/>
</dbReference>
<dbReference type="AlphaFoldDB" id="Q1MR51"/>
<dbReference type="eggNOG" id="COG0726">
    <property type="taxonomic scope" value="Bacteria"/>
</dbReference>
<evidence type="ECO:0000256" key="2">
    <source>
        <dbReference type="ARBA" id="ARBA00022729"/>
    </source>
</evidence>
<evidence type="ECO:0000256" key="1">
    <source>
        <dbReference type="ARBA" id="ARBA00004613"/>
    </source>
</evidence>
<dbReference type="HOGENOM" id="CLU_030024_3_0_7"/>
<dbReference type="STRING" id="363253.LI0471"/>
<dbReference type="GO" id="GO:0045493">
    <property type="term" value="P:xylan catabolic process"/>
    <property type="evidence" value="ECO:0007669"/>
    <property type="project" value="UniProtKB-KW"/>
</dbReference>
<keyword evidence="4" id="KW-0378">Hydrolase</keyword>
<keyword evidence="4" id="KW-0858">Xylan degradation</keyword>
<evidence type="ECO:0000313" key="4">
    <source>
        <dbReference type="EMBL" id="CAJ54525.1"/>
    </source>
</evidence>
<dbReference type="GO" id="GO:0016810">
    <property type="term" value="F:hydrolase activity, acting on carbon-nitrogen (but not peptide) bonds"/>
    <property type="evidence" value="ECO:0007669"/>
    <property type="project" value="InterPro"/>
</dbReference>
<keyword evidence="4" id="KW-0119">Carbohydrate metabolism</keyword>
<dbReference type="InterPro" id="IPR011330">
    <property type="entry name" value="Glyco_hydro/deAcase_b/a-brl"/>
</dbReference>
<protein>
    <submittedName>
        <fullName evidence="4">Predicted xylanase/chitin deacetylase</fullName>
    </submittedName>
</protein>
<keyword evidence="4" id="KW-0624">Polysaccharide degradation</keyword>
<sequence>MTQSLPVLMYHYISNYPSSISVSPHNFEKHCQGMAENGWRGITLQEAESFFLKGEKLPPKSVLITFDDGFLDNFVYAWPILKKYEHSGVIFTVTERILSEQIVRPTLFDVWDKSISNKVLYELVDMPIKQTKLGLKKRQDVFLSWEECRIMEKSGVISIGAHSAHHLSVFANNTWKDIYIPSDQHRTFYKIDAPIVWGMPCFKEKSALHCKAFIPSNKLTELITYHVPQQKQQAYEYFQQPHNITSLKQKIQTLSSNSLGSFETWGQQQKRLISDFEQCKNTLEKELGHNVQSFCWPWGESSIIAQRIGKNFGFSYFYKTSMGANPSKKYTAINRFKVRNKGWNWLRWRLEIYSRIMPATVYAKIRI</sequence>
<keyword evidence="5" id="KW-1185">Reference proteome</keyword>
<organism evidence="4 5">
    <name type="scientific">Lawsonia intracellularis (strain PHE/MN1-00)</name>
    <dbReference type="NCBI Taxonomy" id="363253"/>
    <lineage>
        <taxon>Bacteria</taxon>
        <taxon>Pseudomonadati</taxon>
        <taxon>Thermodesulfobacteriota</taxon>
        <taxon>Desulfovibrionia</taxon>
        <taxon>Desulfovibrionales</taxon>
        <taxon>Desulfovibrionaceae</taxon>
        <taxon>Lawsonia</taxon>
    </lineage>
</organism>
<keyword evidence="4" id="KW-0326">Glycosidase</keyword>
<dbReference type="Gene3D" id="3.20.20.370">
    <property type="entry name" value="Glycoside hydrolase/deacetylase"/>
    <property type="match status" value="1"/>
</dbReference>
<dbReference type="GO" id="GO:0005576">
    <property type="term" value="C:extracellular region"/>
    <property type="evidence" value="ECO:0007669"/>
    <property type="project" value="UniProtKB-SubCell"/>
</dbReference>
<dbReference type="KEGG" id="lip:LI0471"/>
<dbReference type="InterPro" id="IPR002509">
    <property type="entry name" value="NODB_dom"/>
</dbReference>
<accession>Q1MR51</accession>
<comment type="subcellular location">
    <subcellularLocation>
        <location evidence="1">Secreted</location>
    </subcellularLocation>
</comment>
<dbReference type="EMBL" id="AM180252">
    <property type="protein sequence ID" value="CAJ54525.1"/>
    <property type="molecule type" value="Genomic_DNA"/>
</dbReference>
<dbReference type="Pfam" id="PF01522">
    <property type="entry name" value="Polysacc_deac_1"/>
    <property type="match status" value="1"/>
</dbReference>
<gene>
    <name evidence="4" type="ordered locus">LI0471</name>
</gene>
<feature type="domain" description="NodB homology" evidence="3">
    <location>
        <begin position="56"/>
        <end position="169"/>
    </location>
</feature>
<dbReference type="RefSeq" id="WP_011526555.1">
    <property type="nucleotide sequence ID" value="NC_008011.1"/>
</dbReference>
<proteinExistence type="predicted"/>
<dbReference type="SUPFAM" id="SSF88713">
    <property type="entry name" value="Glycoside hydrolase/deacetylase"/>
    <property type="match status" value="1"/>
</dbReference>
<dbReference type="GO" id="GO:0016798">
    <property type="term" value="F:hydrolase activity, acting on glycosyl bonds"/>
    <property type="evidence" value="ECO:0007669"/>
    <property type="project" value="UniProtKB-KW"/>
</dbReference>